<gene>
    <name evidence="2" type="ORF">H9X54_005485</name>
</gene>
<sequence length="475" mass="53080">MKKRYAIFCFLIIFSSYSQQVQFAHKVIKYSTDLGGKQHGIKRVLGKPDAFPQGGSSPNAWIPKNALDGYEFVEVAFEKPQTVKQVAVFENLNAGCVAKIGVDTGNGKYQTVWYRKKDWKTPSYKSTLNSDRSYYFGRKRRKIHKSPDVNVNPAVEYAILETAVANVVAVRVEFNFALIPGQKQIDAIGISDSENPISVDVNSLSKFENLSDPKVLILDEFTPVNPTISHDGKKLFITNGKDGKDEIYSFTKDANGNWSNKFFEKTLNSDNSYNYVEYTAQHFLLKGGNPITKGNTNSGFELFTPTTDGYQSLGAVKISAYNNYDDTADATMTSDGKTLIMAIETDFTQGGTDLYFTNKKEDGTFGLLQNMGKVINSAADEGMCHLLSDNKTLLFSSNGFSTYGDYDIFITYRLDDTWKNWSEPINLGSKINSNDLDGLPFYDENSEQLYYISIDQGSQVMKVIVLPKAIIQTPK</sequence>
<organism evidence="2 3">
    <name type="scientific">Flavobacterium macrobrachii</name>
    <dbReference type="NCBI Taxonomy" id="591204"/>
    <lineage>
        <taxon>Bacteria</taxon>
        <taxon>Pseudomonadati</taxon>
        <taxon>Bacteroidota</taxon>
        <taxon>Flavobacteriia</taxon>
        <taxon>Flavobacteriales</taxon>
        <taxon>Flavobacteriaceae</taxon>
        <taxon>Flavobacterium</taxon>
    </lineage>
</organism>
<dbReference type="InterPro" id="IPR011659">
    <property type="entry name" value="WD40"/>
</dbReference>
<evidence type="ECO:0000256" key="1">
    <source>
        <dbReference type="SAM" id="SignalP"/>
    </source>
</evidence>
<dbReference type="Proteomes" id="UP000759529">
    <property type="component" value="Unassembled WGS sequence"/>
</dbReference>
<reference evidence="2 3" key="1">
    <citation type="submission" date="2021-02" db="EMBL/GenBank/DDBJ databases">
        <authorList>
            <person name="Jung H.S."/>
            <person name="Chun B.H."/>
            <person name="Jeon C.O."/>
        </authorList>
    </citation>
    <scope>NUCLEOTIDE SEQUENCE [LARGE SCALE GENOMIC DNA]</scope>
    <source>
        <strain evidence="2 3">LMG 25203</strain>
    </source>
</reference>
<dbReference type="Pfam" id="PF07676">
    <property type="entry name" value="PD40"/>
    <property type="match status" value="1"/>
</dbReference>
<dbReference type="EMBL" id="JACSOD020000451">
    <property type="protein sequence ID" value="MBM6498754.1"/>
    <property type="molecule type" value="Genomic_DNA"/>
</dbReference>
<protein>
    <submittedName>
        <fullName evidence="2">PD40 domain-containing protein</fullName>
    </submittedName>
</protein>
<feature type="signal peptide" evidence="1">
    <location>
        <begin position="1"/>
        <end position="20"/>
    </location>
</feature>
<accession>A0ABS2CUV9</accession>
<name>A0ABS2CUV9_9FLAO</name>
<keyword evidence="1" id="KW-0732">Signal</keyword>
<keyword evidence="3" id="KW-1185">Reference proteome</keyword>
<evidence type="ECO:0000313" key="3">
    <source>
        <dbReference type="Proteomes" id="UP000759529"/>
    </source>
</evidence>
<comment type="caution">
    <text evidence="2">The sequence shown here is derived from an EMBL/GenBank/DDBJ whole genome shotgun (WGS) entry which is preliminary data.</text>
</comment>
<dbReference type="RefSeq" id="WP_187658232.1">
    <property type="nucleotide sequence ID" value="NZ_JACSOD020000451.1"/>
</dbReference>
<dbReference type="SUPFAM" id="SSF82171">
    <property type="entry name" value="DPP6 N-terminal domain-like"/>
    <property type="match status" value="1"/>
</dbReference>
<feature type="chain" id="PRO_5047407529" evidence="1">
    <location>
        <begin position="21"/>
        <end position="475"/>
    </location>
</feature>
<proteinExistence type="predicted"/>
<evidence type="ECO:0000313" key="2">
    <source>
        <dbReference type="EMBL" id="MBM6498754.1"/>
    </source>
</evidence>